<dbReference type="PANTHER" id="PTHR10277:SF57">
    <property type="entry name" value="(R)-CITRAMALATE SYNTHASE CIMA"/>
    <property type="match status" value="1"/>
</dbReference>
<evidence type="ECO:0000256" key="1">
    <source>
        <dbReference type="ARBA" id="ARBA00022605"/>
    </source>
</evidence>
<dbReference type="Gene3D" id="3.20.20.70">
    <property type="entry name" value="Aldolase class I"/>
    <property type="match status" value="1"/>
</dbReference>
<dbReference type="Gene3D" id="3.30.160.340">
    <property type="match status" value="1"/>
</dbReference>
<dbReference type="Pfam" id="PF00682">
    <property type="entry name" value="HMGL-like"/>
    <property type="match status" value="1"/>
</dbReference>
<dbReference type="Pfam" id="PF22617">
    <property type="entry name" value="HCS_D2"/>
    <property type="match status" value="1"/>
</dbReference>
<gene>
    <name evidence="7" type="ORF">IAC54_03285</name>
</gene>
<keyword evidence="1" id="KW-0028">Amino-acid biosynthesis</keyword>
<dbReference type="AlphaFoldDB" id="A0A9D9E394"/>
<evidence type="ECO:0000313" key="7">
    <source>
        <dbReference type="EMBL" id="MBO8437907.1"/>
    </source>
</evidence>
<dbReference type="Gene3D" id="3.30.160.740">
    <property type="match status" value="1"/>
</dbReference>
<evidence type="ECO:0000313" key="8">
    <source>
        <dbReference type="Proteomes" id="UP000823636"/>
    </source>
</evidence>
<dbReference type="Pfam" id="PF08502">
    <property type="entry name" value="LeuA_dimer"/>
    <property type="match status" value="1"/>
</dbReference>
<reference evidence="7" key="1">
    <citation type="submission" date="2020-10" db="EMBL/GenBank/DDBJ databases">
        <authorList>
            <person name="Gilroy R."/>
        </authorList>
    </citation>
    <scope>NUCLEOTIDE SEQUENCE</scope>
    <source>
        <strain evidence="7">G3-4614</strain>
    </source>
</reference>
<dbReference type="SMART" id="SM00917">
    <property type="entry name" value="LeuA_dimer"/>
    <property type="match status" value="1"/>
</dbReference>
<organism evidence="7 8">
    <name type="scientific">Candidatus Caccoplasma merdipullorum</name>
    <dbReference type="NCBI Taxonomy" id="2840718"/>
    <lineage>
        <taxon>Bacteria</taxon>
        <taxon>Pseudomonadati</taxon>
        <taxon>Bacteroidota</taxon>
        <taxon>Bacteroidia</taxon>
        <taxon>Bacteroidales</taxon>
        <taxon>Bacteroidaceae</taxon>
        <taxon>Bacteroidaceae incertae sedis</taxon>
        <taxon>Candidatus Caccoplasma</taxon>
    </lineage>
</organism>
<dbReference type="SUPFAM" id="SSF51569">
    <property type="entry name" value="Aldolase"/>
    <property type="match status" value="1"/>
</dbReference>
<evidence type="ECO:0000259" key="6">
    <source>
        <dbReference type="PROSITE" id="PS50991"/>
    </source>
</evidence>
<dbReference type="InterPro" id="IPR013785">
    <property type="entry name" value="Aldolase_TIM"/>
</dbReference>
<keyword evidence="2 5" id="KW-0808">Transferase</keyword>
<dbReference type="InterPro" id="IPR002034">
    <property type="entry name" value="AIPM/Hcit_synth_CS"/>
</dbReference>
<dbReference type="InterPro" id="IPR000891">
    <property type="entry name" value="PYR_CT"/>
</dbReference>
<proteinExistence type="inferred from homology"/>
<feature type="domain" description="Pyruvate carboxyltransferase" evidence="6">
    <location>
        <begin position="1"/>
        <end position="259"/>
    </location>
</feature>
<evidence type="ECO:0000256" key="2">
    <source>
        <dbReference type="ARBA" id="ARBA00022679"/>
    </source>
</evidence>
<keyword evidence="3" id="KW-0464">Manganese</keyword>
<dbReference type="Proteomes" id="UP000823636">
    <property type="component" value="Unassembled WGS sequence"/>
</dbReference>
<dbReference type="SUPFAM" id="SSF110921">
    <property type="entry name" value="2-isopropylmalate synthase LeuA, allosteric (dimerisation) domain"/>
    <property type="match status" value="1"/>
</dbReference>
<dbReference type="PROSITE" id="PS50991">
    <property type="entry name" value="PYR_CT"/>
    <property type="match status" value="1"/>
</dbReference>
<evidence type="ECO:0000256" key="3">
    <source>
        <dbReference type="ARBA" id="ARBA00023211"/>
    </source>
</evidence>
<evidence type="ECO:0000256" key="5">
    <source>
        <dbReference type="RuleBase" id="RU003523"/>
    </source>
</evidence>
<dbReference type="EMBL" id="JADIMW010000032">
    <property type="protein sequence ID" value="MBO8437907.1"/>
    <property type="molecule type" value="Genomic_DNA"/>
</dbReference>
<dbReference type="InterPro" id="IPR050073">
    <property type="entry name" value="2-IPM_HCS-like"/>
</dbReference>
<dbReference type="InterPro" id="IPR013709">
    <property type="entry name" value="2-isopropylmalate_synth_dimer"/>
</dbReference>
<dbReference type="GO" id="GO:0003852">
    <property type="term" value="F:2-isopropylmalate synthase activity"/>
    <property type="evidence" value="ECO:0007669"/>
    <property type="project" value="InterPro"/>
</dbReference>
<keyword evidence="4" id="KW-0100">Branched-chain amino acid biosynthesis</keyword>
<evidence type="ECO:0000256" key="4">
    <source>
        <dbReference type="ARBA" id="ARBA00023304"/>
    </source>
</evidence>
<reference evidence="7" key="2">
    <citation type="journal article" date="2021" name="PeerJ">
        <title>Extensive microbial diversity within the chicken gut microbiome revealed by metagenomics and culture.</title>
        <authorList>
            <person name="Gilroy R."/>
            <person name="Ravi A."/>
            <person name="Getino M."/>
            <person name="Pursley I."/>
            <person name="Horton D.L."/>
            <person name="Alikhan N.F."/>
            <person name="Baker D."/>
            <person name="Gharbi K."/>
            <person name="Hall N."/>
            <person name="Watson M."/>
            <person name="Adriaenssens E.M."/>
            <person name="Foster-Nyarko E."/>
            <person name="Jarju S."/>
            <person name="Secka A."/>
            <person name="Antonio M."/>
            <person name="Oren A."/>
            <person name="Chaudhuri R.R."/>
            <person name="La Ragione R."/>
            <person name="Hildebrand F."/>
            <person name="Pallen M.J."/>
        </authorList>
    </citation>
    <scope>NUCLEOTIDE SEQUENCE</scope>
    <source>
        <strain evidence="7">G3-4614</strain>
    </source>
</reference>
<dbReference type="InterPro" id="IPR054691">
    <property type="entry name" value="LeuA/HCS_post-cat"/>
</dbReference>
<name>A0A9D9E394_9BACT</name>
<dbReference type="InterPro" id="IPR036230">
    <property type="entry name" value="LeuA_allosteric_dom_sf"/>
</dbReference>
<protein>
    <submittedName>
        <fullName evidence="7">2-isopropylmalate synthase</fullName>
    </submittedName>
</protein>
<comment type="similarity">
    <text evidence="5">Belongs to the alpha-IPM synthase/homocitrate synthase family.</text>
</comment>
<dbReference type="PROSITE" id="PS00815">
    <property type="entry name" value="AIPM_HOMOCIT_SYNTH_1"/>
    <property type="match status" value="1"/>
</dbReference>
<dbReference type="PANTHER" id="PTHR10277">
    <property type="entry name" value="HOMOCITRATE SYNTHASE-RELATED"/>
    <property type="match status" value="1"/>
</dbReference>
<sequence>MDTTLRDGEQTSGVSFSAQEKLSIARMLLDVLKVNRIEIASARVSEGEREAVKQVCEWALHRGEIAKVEILGFIDNGVSVKWITETGGKVVNMLCKGSLLHCREQLHKTAEEHIADIKREIAIARAAGLEVNVYLEDWSNGMKDSREYVYTLIDALSDEKINRFMLPDTLGILNPYNTFEYSKEIIKRYPSLRFDFHAHNDYDLAVANTYAATLAGIQGVHCTVNGLGERAGNATLSSVVAVLHDHLHLHTDIKEEKINQVSRMVESYSGIRIPTNKPVIGEHVFTQCAGIHADGDSKANLYYNDLLPERFGRTREYALGKTSGKANIRKNLEALGIELDDASMRKVTDRIIALGDKKEIVTQEDLPYIISDVLKHDTEQHKIKLLNFSLAIAKGLRPGAIIKLEVNGEVYEQGATGDGQYDAFVRAVRRIYKVMLQRTFPTLLDYTVTIPPGGRTDALVQTVITWNYNGHTFKTRGLDVDQTYAAIQATMKMLNQIEDL</sequence>
<comment type="caution">
    <text evidence="7">The sequence shown here is derived from an EMBL/GenBank/DDBJ whole genome shotgun (WGS) entry which is preliminary data.</text>
</comment>
<accession>A0A9D9E394</accession>
<dbReference type="GO" id="GO:0009098">
    <property type="term" value="P:L-leucine biosynthetic process"/>
    <property type="evidence" value="ECO:0007669"/>
    <property type="project" value="InterPro"/>
</dbReference>